<dbReference type="RefSeq" id="WP_156362667.1">
    <property type="nucleotide sequence ID" value="NZ_KK088554.1"/>
</dbReference>
<accession>A0A017HP81</accession>
<gene>
    <name evidence="1" type="ORF">Rumeso_02266</name>
</gene>
<evidence type="ECO:0000313" key="2">
    <source>
        <dbReference type="Proteomes" id="UP000019666"/>
    </source>
</evidence>
<dbReference type="EMBL" id="AOSK01000057">
    <property type="protein sequence ID" value="EYD76191.1"/>
    <property type="molecule type" value="Genomic_DNA"/>
</dbReference>
<dbReference type="AlphaFoldDB" id="A0A017HP81"/>
<keyword evidence="2" id="KW-1185">Reference proteome</keyword>
<organism evidence="1 2">
    <name type="scientific">Rubellimicrobium mesophilum DSM 19309</name>
    <dbReference type="NCBI Taxonomy" id="442562"/>
    <lineage>
        <taxon>Bacteria</taxon>
        <taxon>Pseudomonadati</taxon>
        <taxon>Pseudomonadota</taxon>
        <taxon>Alphaproteobacteria</taxon>
        <taxon>Rhodobacterales</taxon>
        <taxon>Roseobacteraceae</taxon>
        <taxon>Rubellimicrobium</taxon>
    </lineage>
</organism>
<dbReference type="HOGENOM" id="CLU_208324_0_0_5"/>
<proteinExistence type="predicted"/>
<sequence length="55" mass="5856">MEEKIRTASIDERLRQADTSPELKVIMNGDQLIVHGPVDLDVLVAAIEGSVAGGP</sequence>
<evidence type="ECO:0000313" key="1">
    <source>
        <dbReference type="EMBL" id="EYD76191.1"/>
    </source>
</evidence>
<reference evidence="1 2" key="1">
    <citation type="submission" date="2013-02" db="EMBL/GenBank/DDBJ databases">
        <authorList>
            <person name="Fiebig A."/>
            <person name="Goeker M."/>
            <person name="Klenk H.-P.P."/>
        </authorList>
    </citation>
    <scope>NUCLEOTIDE SEQUENCE [LARGE SCALE GENOMIC DNA]</scope>
    <source>
        <strain evidence="1 2">DSM 19309</strain>
    </source>
</reference>
<dbReference type="Proteomes" id="UP000019666">
    <property type="component" value="Unassembled WGS sequence"/>
</dbReference>
<comment type="caution">
    <text evidence="1">The sequence shown here is derived from an EMBL/GenBank/DDBJ whole genome shotgun (WGS) entry which is preliminary data.</text>
</comment>
<protein>
    <submittedName>
        <fullName evidence="1">Uncharacterized protein</fullName>
    </submittedName>
</protein>
<name>A0A017HP81_9RHOB</name>